<dbReference type="SFLD" id="SFLDG01067">
    <property type="entry name" value="SPASM/twitch_domain_containing"/>
    <property type="match status" value="1"/>
</dbReference>
<feature type="domain" description="Radical SAM core" evidence="6">
    <location>
        <begin position="262"/>
        <end position="474"/>
    </location>
</feature>
<dbReference type="RefSeq" id="WP_190120330.1">
    <property type="nucleotide sequence ID" value="NZ_BMVR01000023.1"/>
</dbReference>
<dbReference type="Gene3D" id="3.20.20.70">
    <property type="entry name" value="Aldolase class I"/>
    <property type="match status" value="1"/>
</dbReference>
<dbReference type="PANTHER" id="PTHR11228">
    <property type="entry name" value="RADICAL SAM DOMAIN PROTEIN"/>
    <property type="match status" value="1"/>
</dbReference>
<dbReference type="InterPro" id="IPR058240">
    <property type="entry name" value="rSAM_sf"/>
</dbReference>
<evidence type="ECO:0000256" key="2">
    <source>
        <dbReference type="ARBA" id="ARBA00022723"/>
    </source>
</evidence>
<evidence type="ECO:0000256" key="5">
    <source>
        <dbReference type="SAM" id="MobiDB-lite"/>
    </source>
</evidence>
<evidence type="ECO:0000259" key="6">
    <source>
        <dbReference type="PROSITE" id="PS51918"/>
    </source>
</evidence>
<dbReference type="GO" id="GO:0016301">
    <property type="term" value="F:kinase activity"/>
    <property type="evidence" value="ECO:0007669"/>
    <property type="project" value="UniProtKB-KW"/>
</dbReference>
<evidence type="ECO:0000256" key="4">
    <source>
        <dbReference type="ARBA" id="ARBA00023014"/>
    </source>
</evidence>
<keyword evidence="2" id="KW-0479">Metal-binding</keyword>
<proteinExistence type="predicted"/>
<dbReference type="SUPFAM" id="SSF102114">
    <property type="entry name" value="Radical SAM enzymes"/>
    <property type="match status" value="1"/>
</dbReference>
<organism evidence="7 8">
    <name type="scientific">Streptomyces flavofungini</name>
    <dbReference type="NCBI Taxonomy" id="68200"/>
    <lineage>
        <taxon>Bacteria</taxon>
        <taxon>Bacillati</taxon>
        <taxon>Actinomycetota</taxon>
        <taxon>Actinomycetes</taxon>
        <taxon>Kitasatosporales</taxon>
        <taxon>Streptomycetaceae</taxon>
        <taxon>Streptomyces</taxon>
    </lineage>
</organism>
<name>A0ABS0XGJ0_9ACTN</name>
<dbReference type="Pfam" id="PF04055">
    <property type="entry name" value="Radical_SAM"/>
    <property type="match status" value="1"/>
</dbReference>
<dbReference type="Proteomes" id="UP000634780">
    <property type="component" value="Unassembled WGS sequence"/>
</dbReference>
<keyword evidence="1" id="KW-0949">S-adenosyl-L-methionine</keyword>
<keyword evidence="7" id="KW-0418">Kinase</keyword>
<evidence type="ECO:0000256" key="1">
    <source>
        <dbReference type="ARBA" id="ARBA00022691"/>
    </source>
</evidence>
<keyword evidence="8" id="KW-1185">Reference proteome</keyword>
<dbReference type="Pfam" id="PF00406">
    <property type="entry name" value="ADK"/>
    <property type="match status" value="1"/>
</dbReference>
<dbReference type="InterPro" id="IPR013785">
    <property type="entry name" value="Aldolase_TIM"/>
</dbReference>
<keyword evidence="4" id="KW-0411">Iron-sulfur</keyword>
<keyword evidence="3" id="KW-0408">Iron</keyword>
<gene>
    <name evidence="7" type="ORF">JGB26_35585</name>
</gene>
<dbReference type="InterPro" id="IPR027417">
    <property type="entry name" value="P-loop_NTPase"/>
</dbReference>
<feature type="region of interest" description="Disordered" evidence="5">
    <location>
        <begin position="215"/>
        <end position="234"/>
    </location>
</feature>
<dbReference type="EMBL" id="JAEKOZ010000036">
    <property type="protein sequence ID" value="MBJ3812347.1"/>
    <property type="molecule type" value="Genomic_DNA"/>
</dbReference>
<reference evidence="7 8" key="1">
    <citation type="submission" date="2020-12" db="EMBL/GenBank/DDBJ databases">
        <title>Streptomyces typhae sp. nov., a novel endophytic actinomycete isolated from the root of cattail pollen (Typha angustifolia L.).</title>
        <authorList>
            <person name="Peng C."/>
            <person name="Liu C."/>
        </authorList>
    </citation>
    <scope>NUCLEOTIDE SEQUENCE [LARGE SCALE GENOMIC DNA]</scope>
    <source>
        <strain evidence="7 8">JCM 4753</strain>
    </source>
</reference>
<dbReference type="PROSITE" id="PS51918">
    <property type="entry name" value="RADICAL_SAM"/>
    <property type="match status" value="1"/>
</dbReference>
<dbReference type="PANTHER" id="PTHR11228:SF7">
    <property type="entry name" value="PQQA PEPTIDE CYCLASE"/>
    <property type="match status" value="1"/>
</dbReference>
<keyword evidence="7" id="KW-0808">Transferase</keyword>
<dbReference type="CDD" id="cd01335">
    <property type="entry name" value="Radical_SAM"/>
    <property type="match status" value="1"/>
</dbReference>
<protein>
    <submittedName>
        <fullName evidence="7">Nucleoside monophosphate kinase</fullName>
    </submittedName>
</protein>
<evidence type="ECO:0000313" key="7">
    <source>
        <dbReference type="EMBL" id="MBJ3812347.1"/>
    </source>
</evidence>
<dbReference type="SUPFAM" id="SSF52540">
    <property type="entry name" value="P-loop containing nucleoside triphosphate hydrolases"/>
    <property type="match status" value="1"/>
</dbReference>
<dbReference type="Gene3D" id="3.40.50.300">
    <property type="entry name" value="P-loop containing nucleotide triphosphate hydrolases"/>
    <property type="match status" value="1"/>
</dbReference>
<comment type="caution">
    <text evidence="7">The sequence shown here is derived from an EMBL/GenBank/DDBJ whole genome shotgun (WGS) entry which is preliminary data.</text>
</comment>
<dbReference type="InterPro" id="IPR050377">
    <property type="entry name" value="Radical_SAM_PqqE_MftC-like"/>
</dbReference>
<accession>A0ABS0XGJ0</accession>
<evidence type="ECO:0000256" key="3">
    <source>
        <dbReference type="ARBA" id="ARBA00023004"/>
    </source>
</evidence>
<evidence type="ECO:0000313" key="8">
    <source>
        <dbReference type="Proteomes" id="UP000634780"/>
    </source>
</evidence>
<dbReference type="SFLD" id="SFLDS00029">
    <property type="entry name" value="Radical_SAM"/>
    <property type="match status" value="1"/>
</dbReference>
<sequence>MDVIALFGPPGSGKSTVSAHLCSSGPGLHVFRLREMARAQAVTDHQLAQELTQTRDPLGWLPDATATLLVRRALKTLCAAAVLLEGYPGNEVQARALAHDSARERWRLTAIELNASSDVCAGRVQQRRVCPVCDPHRRRPARSTPLGRCQECGEPLEQRRSDHGTSASLRQIRYRANATGLRAALRSAGAAWHTVDAEQDTASVVAAALAALSRHTTQRRGSPTLTPTPLPTPTFRKDEYGHARMPVPADATAPQKIDRVEYGRFRNVYLYITEACQLRCSGCYMGDRLERALKMPYEQIGHTLSAWRQMGGSKLTILGGEPTLHPRYEDVIRLAGRIGYEHVITTSNGLAPARRKFRRLEPSDFAYVQISVDGGSATTHDAVRGAGKFNETLVTLRELCERGFDTRIICTVSKRNEADCLRLLDIADQLGVSLVKYHVMSIIGRGHGSPEDGMEPREWLDFTDRLRDSATGYTTRCWYQPTFARRSEMPRFEAEGYRGCIGRTLDRISLFPDGRAYVCSFLFDTDLHFATTTPDGRIELSKGDNEFDLFTGALTKPGCGGCKAPASCMGGCPAELVVDGRSSCETYPDIVPVCRLWKSIPAN</sequence>
<dbReference type="InterPro" id="IPR007197">
    <property type="entry name" value="rSAM"/>
</dbReference>